<evidence type="ECO:0000313" key="5">
    <source>
        <dbReference type="Proteomes" id="UP000198210"/>
    </source>
</evidence>
<feature type="region of interest" description="Disordered" evidence="1">
    <location>
        <begin position="166"/>
        <end position="198"/>
    </location>
</feature>
<keyword evidence="2" id="KW-1133">Transmembrane helix</keyword>
<name>A0A1C5HG49_9ACTN</name>
<evidence type="ECO:0000256" key="3">
    <source>
        <dbReference type="SAM" id="SignalP"/>
    </source>
</evidence>
<evidence type="ECO:0000313" key="4">
    <source>
        <dbReference type="EMBL" id="SCG44827.1"/>
    </source>
</evidence>
<sequence>MSVRRHAARLATVCALLGGLVAAGASPALAEDDSVRVRSTDTFKAGGSPGGVSVEVRKRSDGCVLVRTVLGLRLDGLSADQVKVQVNFGGRWWPAPIGDGGRGVQTGPTTPTNPTLCKGKSVTVKYRVAFLAGAPEGSLTLVGEATNAFGKPLDRGADRARVVGGQVAAATPSATPSPTPEPTPTPTPSAVATVDPAVPSQPASAVAAAVDTRSAQPVAQKQSSGMSPIMLVGLALVLVGAGLIILLVRRSRADRAAVEEPAAADPSPWSGAPLPRSAGPTTYRAGGGSAPAPSGQVYGQPPAPSGGVYGAPAPRPTGGVYGTGATPAPPAAPTPPVQGGPGTPPPDAASGGDATTVMPRLPG</sequence>
<gene>
    <name evidence="4" type="ORF">GA0074704_1646</name>
</gene>
<dbReference type="Proteomes" id="UP000198210">
    <property type="component" value="Chromosome I"/>
</dbReference>
<feature type="compositionally biased region" description="Low complexity" evidence="1">
    <location>
        <begin position="188"/>
        <end position="198"/>
    </location>
</feature>
<feature type="compositionally biased region" description="Pro residues" evidence="1">
    <location>
        <begin position="175"/>
        <end position="187"/>
    </location>
</feature>
<reference evidence="4 5" key="1">
    <citation type="submission" date="2016-06" db="EMBL/GenBank/DDBJ databases">
        <authorList>
            <person name="Kjaerup R.B."/>
            <person name="Dalgaard T.S."/>
            <person name="Juul-Madsen H.R."/>
        </authorList>
    </citation>
    <scope>NUCLEOTIDE SEQUENCE [LARGE SCALE GENOMIC DNA]</scope>
    <source>
        <strain evidence="4 5">DSM 45097</strain>
    </source>
</reference>
<organism evidence="4 5">
    <name type="scientific">Micromonospora siamensis</name>
    <dbReference type="NCBI Taxonomy" id="299152"/>
    <lineage>
        <taxon>Bacteria</taxon>
        <taxon>Bacillati</taxon>
        <taxon>Actinomycetota</taxon>
        <taxon>Actinomycetes</taxon>
        <taxon>Micromonosporales</taxon>
        <taxon>Micromonosporaceae</taxon>
        <taxon>Micromonospora</taxon>
    </lineage>
</organism>
<dbReference type="EMBL" id="LT607751">
    <property type="protein sequence ID" value="SCG44827.1"/>
    <property type="molecule type" value="Genomic_DNA"/>
</dbReference>
<proteinExistence type="predicted"/>
<feature type="compositionally biased region" description="Pro residues" evidence="1">
    <location>
        <begin position="327"/>
        <end position="347"/>
    </location>
</feature>
<feature type="transmembrane region" description="Helical" evidence="2">
    <location>
        <begin position="229"/>
        <end position="248"/>
    </location>
</feature>
<evidence type="ECO:0000256" key="2">
    <source>
        <dbReference type="SAM" id="Phobius"/>
    </source>
</evidence>
<dbReference type="AlphaFoldDB" id="A0A1C5HG49"/>
<protein>
    <submittedName>
        <fullName evidence="4">Uncharacterized protein</fullName>
    </submittedName>
</protein>
<keyword evidence="2" id="KW-0812">Transmembrane</keyword>
<keyword evidence="5" id="KW-1185">Reference proteome</keyword>
<keyword evidence="3" id="KW-0732">Signal</keyword>
<accession>A0A1C5HG49</accession>
<dbReference type="RefSeq" id="WP_088973538.1">
    <property type="nucleotide sequence ID" value="NZ_JBHLYF010000042.1"/>
</dbReference>
<feature type="chain" id="PRO_5008717646" evidence="3">
    <location>
        <begin position="31"/>
        <end position="363"/>
    </location>
</feature>
<evidence type="ECO:0000256" key="1">
    <source>
        <dbReference type="SAM" id="MobiDB-lite"/>
    </source>
</evidence>
<feature type="signal peptide" evidence="3">
    <location>
        <begin position="1"/>
        <end position="30"/>
    </location>
</feature>
<keyword evidence="2" id="KW-0472">Membrane</keyword>
<feature type="region of interest" description="Disordered" evidence="1">
    <location>
        <begin position="259"/>
        <end position="363"/>
    </location>
</feature>